<reference evidence="3" key="1">
    <citation type="submission" date="2009-11" db="EMBL/GenBank/DDBJ databases">
        <title>The complete chromosome 1 of Sphaerobacter thermophilus DSM 20745.</title>
        <authorList>
            <person name="Lucas S."/>
            <person name="Copeland A."/>
            <person name="Lapidus A."/>
            <person name="Glavina del Rio T."/>
            <person name="Dalin E."/>
            <person name="Tice H."/>
            <person name="Bruce D."/>
            <person name="Goodwin L."/>
            <person name="Pitluck S."/>
            <person name="Kyrpides N."/>
            <person name="Mavromatis K."/>
            <person name="Ivanova N."/>
            <person name="Mikhailova N."/>
            <person name="LaButti K.M."/>
            <person name="Clum A."/>
            <person name="Sun H.I."/>
            <person name="Brettin T."/>
            <person name="Detter J.C."/>
            <person name="Han C."/>
            <person name="Larimer F."/>
            <person name="Land M."/>
            <person name="Hauser L."/>
            <person name="Markowitz V."/>
            <person name="Cheng J.F."/>
            <person name="Hugenholtz P."/>
            <person name="Woyke T."/>
            <person name="Wu D."/>
            <person name="Steenblock K."/>
            <person name="Schneider S."/>
            <person name="Pukall R."/>
            <person name="Goeker M."/>
            <person name="Klenk H.P."/>
            <person name="Eisen J.A."/>
        </authorList>
    </citation>
    <scope>NUCLEOTIDE SEQUENCE [LARGE SCALE GENOMIC DNA]</scope>
    <source>
        <strain evidence="3">ATCC 49802 / DSM 20745 / S 6022</strain>
    </source>
</reference>
<organism evidence="2 3">
    <name type="scientific">Sphaerobacter thermophilus (strain ATCC 49802 / DSM 20745 / KCCM 41009 / NCIMB 13125 / S 6022)</name>
    <dbReference type="NCBI Taxonomy" id="479434"/>
    <lineage>
        <taxon>Bacteria</taxon>
        <taxon>Pseudomonadati</taxon>
        <taxon>Thermomicrobiota</taxon>
        <taxon>Thermomicrobia</taxon>
        <taxon>Sphaerobacterales</taxon>
        <taxon>Sphaerobacterineae</taxon>
        <taxon>Sphaerobacteraceae</taxon>
        <taxon>Sphaerobacter</taxon>
    </lineage>
</organism>
<dbReference type="EMBL" id="CP001823">
    <property type="protein sequence ID" value="ACZ38075.1"/>
    <property type="molecule type" value="Genomic_DNA"/>
</dbReference>
<dbReference type="STRING" id="479434.Sthe_0638"/>
<name>D1C1F8_SPHTD</name>
<proteinExistence type="predicted"/>
<reference evidence="2 3" key="2">
    <citation type="journal article" date="2010" name="Stand. Genomic Sci.">
        <title>Complete genome sequence of Desulfohalobium retbaense type strain (HR(100)).</title>
        <authorList>
            <person name="Spring S."/>
            <person name="Nolan M."/>
            <person name="Lapidus A."/>
            <person name="Glavina Del Rio T."/>
            <person name="Copeland A."/>
            <person name="Tice H."/>
            <person name="Cheng J.F."/>
            <person name="Lucas S."/>
            <person name="Land M."/>
            <person name="Chen F."/>
            <person name="Bruce D."/>
            <person name="Goodwin L."/>
            <person name="Pitluck S."/>
            <person name="Ivanova N."/>
            <person name="Mavromatis K."/>
            <person name="Mikhailova N."/>
            <person name="Pati A."/>
            <person name="Chen A."/>
            <person name="Palaniappan K."/>
            <person name="Hauser L."/>
            <person name="Chang Y.J."/>
            <person name="Jeffries C.D."/>
            <person name="Munk C."/>
            <person name="Kiss H."/>
            <person name="Chain P."/>
            <person name="Han C."/>
            <person name="Brettin T."/>
            <person name="Detter J.C."/>
            <person name="Schuler E."/>
            <person name="Goker M."/>
            <person name="Rohde M."/>
            <person name="Bristow J."/>
            <person name="Eisen J.A."/>
            <person name="Markowitz V."/>
            <person name="Hugenholtz P."/>
            <person name="Kyrpides N.C."/>
            <person name="Klenk H.P."/>
        </authorList>
    </citation>
    <scope>NUCLEOTIDE SEQUENCE [LARGE SCALE GENOMIC DNA]</scope>
    <source>
        <strain evidence="3">ATCC 49802 / DSM 20745 / S 6022</strain>
    </source>
</reference>
<evidence type="ECO:0000313" key="2">
    <source>
        <dbReference type="EMBL" id="ACZ38075.1"/>
    </source>
</evidence>
<protein>
    <recommendedName>
        <fullName evidence="1">DUF2249 domain-containing protein</fullName>
    </recommendedName>
</protein>
<feature type="domain" description="DUF2249" evidence="1">
    <location>
        <begin position="16"/>
        <end position="85"/>
    </location>
</feature>
<dbReference type="KEGG" id="sti:Sthe_0638"/>
<dbReference type="OrthoDB" id="9798996at2"/>
<sequence length="88" mass="10195">MTLKTPETPEAPETVTLDVREIAPRDRHALIFRQFLDLAPGESMRLVNDHDPKPLYYQLMAEYPGQAGWAYIESGPEVWQVRITRLTR</sequence>
<dbReference type="Proteomes" id="UP000002027">
    <property type="component" value="Chromosome 1"/>
</dbReference>
<evidence type="ECO:0000313" key="3">
    <source>
        <dbReference type="Proteomes" id="UP000002027"/>
    </source>
</evidence>
<dbReference type="Pfam" id="PF10006">
    <property type="entry name" value="DUF2249"/>
    <property type="match status" value="1"/>
</dbReference>
<accession>D1C1F8</accession>
<dbReference type="eggNOG" id="COG4309">
    <property type="taxonomic scope" value="Bacteria"/>
</dbReference>
<gene>
    <name evidence="2" type="ordered locus">Sthe_0638</name>
</gene>
<dbReference type="AlphaFoldDB" id="D1C1F8"/>
<dbReference type="RefSeq" id="WP_012871122.1">
    <property type="nucleotide sequence ID" value="NC_013523.1"/>
</dbReference>
<dbReference type="HOGENOM" id="CLU_146484_3_0_0"/>
<keyword evidence="3" id="KW-1185">Reference proteome</keyword>
<evidence type="ECO:0000259" key="1">
    <source>
        <dbReference type="Pfam" id="PF10006"/>
    </source>
</evidence>
<dbReference type="InterPro" id="IPR018720">
    <property type="entry name" value="DUF2249"/>
</dbReference>
<dbReference type="InParanoid" id="D1C1F8"/>